<sequence>MKDSLDSSAQYVGQVNSDSISFERQGVTETLRRGVGTETGFSFLRSRKDCLIVRTNQEGYCRRAASQNASALTPWLGRWQGPEGLFMDVQPGASGDQVRLTVKDNLDSQDNYVGRFDGSAIRFERRGRTEAIRRGNGSETGFSFLRSRQDCLIVIAGREGYCRP</sequence>
<name>A0A4Y9RPI1_9CAUL</name>
<keyword evidence="2" id="KW-1185">Reference proteome</keyword>
<dbReference type="OrthoDB" id="6985970at2"/>
<protein>
    <submittedName>
        <fullName evidence="1">Uncharacterized protein</fullName>
    </submittedName>
</protein>
<dbReference type="Proteomes" id="UP000298216">
    <property type="component" value="Unassembled WGS sequence"/>
</dbReference>
<accession>A0A4Y9RPI1</accession>
<comment type="caution">
    <text evidence="1">The sequence shown here is derived from an EMBL/GenBank/DDBJ whole genome shotgun (WGS) entry which is preliminary data.</text>
</comment>
<proteinExistence type="predicted"/>
<gene>
    <name evidence="1" type="ORF">EGY25_15085</name>
</gene>
<evidence type="ECO:0000313" key="2">
    <source>
        <dbReference type="Proteomes" id="UP000298216"/>
    </source>
</evidence>
<dbReference type="AlphaFoldDB" id="A0A4Y9RPI1"/>
<dbReference type="EMBL" id="SPVH01000007">
    <property type="protein sequence ID" value="TFW11010.1"/>
    <property type="molecule type" value="Genomic_DNA"/>
</dbReference>
<evidence type="ECO:0000313" key="1">
    <source>
        <dbReference type="EMBL" id="TFW11010.1"/>
    </source>
</evidence>
<reference evidence="1 2" key="1">
    <citation type="submission" date="2019-03" db="EMBL/GenBank/DDBJ databases">
        <title>Draft genome of Brevundimonas sp. a heavy metal resistant soil bacteria.</title>
        <authorList>
            <person name="Soto J."/>
        </authorList>
    </citation>
    <scope>NUCLEOTIDE SEQUENCE [LARGE SCALE GENOMIC DNA]</scope>
    <source>
        <strain evidence="1 2">B-10</strain>
    </source>
</reference>
<dbReference type="RefSeq" id="WP_135195838.1">
    <property type="nucleotide sequence ID" value="NZ_SPVH01000007.1"/>
</dbReference>
<organism evidence="1 2">
    <name type="scientific">Brevundimonas intermedia</name>
    <dbReference type="NCBI Taxonomy" id="74315"/>
    <lineage>
        <taxon>Bacteria</taxon>
        <taxon>Pseudomonadati</taxon>
        <taxon>Pseudomonadota</taxon>
        <taxon>Alphaproteobacteria</taxon>
        <taxon>Caulobacterales</taxon>
        <taxon>Caulobacteraceae</taxon>
        <taxon>Brevundimonas</taxon>
    </lineage>
</organism>